<comment type="caution">
    <text evidence="2">The sequence shown here is derived from an EMBL/GenBank/DDBJ whole genome shotgun (WGS) entry which is preliminary data.</text>
</comment>
<reference evidence="2" key="1">
    <citation type="submission" date="2021-03" db="EMBL/GenBank/DDBJ databases">
        <title>Draft genome sequence of rust myrtle Austropuccinia psidii MF-1, a brazilian biotype.</title>
        <authorList>
            <person name="Quecine M.C."/>
            <person name="Pachon D.M.R."/>
            <person name="Bonatelli M.L."/>
            <person name="Correr F.H."/>
            <person name="Franceschini L.M."/>
            <person name="Leite T.F."/>
            <person name="Margarido G.R.A."/>
            <person name="Almeida C.A."/>
            <person name="Ferrarezi J.A."/>
            <person name="Labate C.A."/>
        </authorList>
    </citation>
    <scope>NUCLEOTIDE SEQUENCE</scope>
    <source>
        <strain evidence="2">MF-1</strain>
    </source>
</reference>
<dbReference type="AlphaFoldDB" id="A0A9Q3H558"/>
<keyword evidence="3" id="KW-1185">Reference proteome</keyword>
<organism evidence="2 3">
    <name type="scientific">Austropuccinia psidii MF-1</name>
    <dbReference type="NCBI Taxonomy" id="1389203"/>
    <lineage>
        <taxon>Eukaryota</taxon>
        <taxon>Fungi</taxon>
        <taxon>Dikarya</taxon>
        <taxon>Basidiomycota</taxon>
        <taxon>Pucciniomycotina</taxon>
        <taxon>Pucciniomycetes</taxon>
        <taxon>Pucciniales</taxon>
        <taxon>Sphaerophragmiaceae</taxon>
        <taxon>Austropuccinia</taxon>
    </lineage>
</organism>
<accession>A0A9Q3H558</accession>
<sequence length="167" mass="18349">MKKTLFLGLSFAFALNASGNLMKISKRDSQPNSHRIMAQCHESDIQHSCAICDGSWPTQDFNCGNNPIHAVALRSLTEQLTEQTWDSRSKATPPADIQMSCKDLQIFSTFREGIQVFYSMETTCQCKEKVEPNCVGANSISDSACNFTKIKYCGVTVASTTCAAKST</sequence>
<evidence type="ECO:0000313" key="3">
    <source>
        <dbReference type="Proteomes" id="UP000765509"/>
    </source>
</evidence>
<proteinExistence type="predicted"/>
<evidence type="ECO:0000256" key="1">
    <source>
        <dbReference type="SAM" id="SignalP"/>
    </source>
</evidence>
<protein>
    <recommendedName>
        <fullName evidence="4">Sodefrin-like factor</fullName>
    </recommendedName>
</protein>
<keyword evidence="1" id="KW-0732">Signal</keyword>
<evidence type="ECO:0008006" key="4">
    <source>
        <dbReference type="Google" id="ProtNLM"/>
    </source>
</evidence>
<feature type="signal peptide" evidence="1">
    <location>
        <begin position="1"/>
        <end position="19"/>
    </location>
</feature>
<name>A0A9Q3H558_9BASI</name>
<gene>
    <name evidence="2" type="ORF">O181_031232</name>
</gene>
<dbReference type="EMBL" id="AVOT02011120">
    <property type="protein sequence ID" value="MBW0491517.1"/>
    <property type="molecule type" value="Genomic_DNA"/>
</dbReference>
<evidence type="ECO:0000313" key="2">
    <source>
        <dbReference type="EMBL" id="MBW0491517.1"/>
    </source>
</evidence>
<dbReference type="Proteomes" id="UP000765509">
    <property type="component" value="Unassembled WGS sequence"/>
</dbReference>
<feature type="chain" id="PRO_5040173130" description="Sodefrin-like factor" evidence="1">
    <location>
        <begin position="20"/>
        <end position="167"/>
    </location>
</feature>